<evidence type="ECO:0000259" key="6">
    <source>
        <dbReference type="Pfam" id="PF12896"/>
    </source>
</evidence>
<dbReference type="STRING" id="1076872.G8ZX64"/>
<evidence type="ECO:0000313" key="7">
    <source>
        <dbReference type="EMBL" id="CCE93208.1"/>
    </source>
</evidence>
<sequence length="619" mass="70969">MVVTELDYRCYNPLYSLYAKKFNKGLSICRVADNAKIATVAVRDLNVLAQFQWDPITGKRMTVFYKDGNARIYDAFQAGKLLALLRISKTRVDGAIWDRIELSRQEVTFKFDHFVLNSMPKMIRFARDTRQIFILPYEPPNKTWRLATEEEDGVKREKEILDVHLVHQEDNGLVLMLDGDFILRLAAGPSGPALKDIVVADRGLYHCFYEDATVESLSLDQLIQCDATIQLIQHFIAIKQLNHYLQDHLDLIKRDLVAPYTEFLTKICDAAFGYEILHEELESLLLGGGLSVELENWFCYTVGEKNFKKWKKMGLEMYQKTIQILTLSFIPACERVILLSERCRACLKALQLIESSTTTDSSEFANLTSLSQTYLRSTVETIQGVSAQEVLFQTFLQWFDDRLHEALDEDYKQKLSIDSNCKIGYQIATYLDLRINPDKQSEYDNKFLKLQTFQEILDTMSQNLQLIRDREIEPKVLQKITRVNRHNLPNSENQILLAVAPIPSQSNIISFFSSSNAAQQPTFYTRTLDKSSLAQISSEVPIELPFSQQDHHQIKAGIARLTSPLEKPQDHSNHPYNAEIVLWVSNNNAATCEEQFTVHCQITPAGMPIPGEFNRKSEQ</sequence>
<proteinExistence type="predicted"/>
<organism evidence="7 8">
    <name type="scientific">Torulaspora delbrueckii</name>
    <name type="common">Yeast</name>
    <name type="synonym">Candida colliculosa</name>
    <dbReference type="NCBI Taxonomy" id="4950"/>
    <lineage>
        <taxon>Eukaryota</taxon>
        <taxon>Fungi</taxon>
        <taxon>Dikarya</taxon>
        <taxon>Ascomycota</taxon>
        <taxon>Saccharomycotina</taxon>
        <taxon>Saccharomycetes</taxon>
        <taxon>Saccharomycetales</taxon>
        <taxon>Saccharomycetaceae</taxon>
        <taxon>Torulaspora</taxon>
    </lineage>
</organism>
<gene>
    <name evidence="7" type="primary">TDEL0F03970</name>
    <name evidence="7" type="ORF">TDEL_0F03970</name>
</gene>
<evidence type="ECO:0000256" key="1">
    <source>
        <dbReference type="ARBA" id="ARBA00016067"/>
    </source>
</evidence>
<keyword evidence="2" id="KW-0132">Cell division</keyword>
<dbReference type="FunCoup" id="G8ZX64">
    <property type="interactions" value="243"/>
</dbReference>
<keyword evidence="5" id="KW-0131">Cell cycle</keyword>
<accession>G8ZX64</accession>
<reference evidence="7 8" key="1">
    <citation type="journal article" date="2011" name="Proc. Natl. Acad. Sci. U.S.A.">
        <title>Evolutionary erosion of yeast sex chromosomes by mating-type switching accidents.</title>
        <authorList>
            <person name="Gordon J.L."/>
            <person name="Armisen D."/>
            <person name="Proux-Wera E."/>
            <person name="Oheigeartaigh S.S."/>
            <person name="Byrne K.P."/>
            <person name="Wolfe K.H."/>
        </authorList>
    </citation>
    <scope>NUCLEOTIDE SEQUENCE [LARGE SCALE GENOMIC DNA]</scope>
    <source>
        <strain evidence="8">ATCC 10662 / CBS 1146 / NBRC 0425 / NCYC 2629 / NRRL Y-866</strain>
    </source>
</reference>
<keyword evidence="4" id="KW-0833">Ubl conjugation pathway</keyword>
<dbReference type="GO" id="GO:0061630">
    <property type="term" value="F:ubiquitin protein ligase activity"/>
    <property type="evidence" value="ECO:0007669"/>
    <property type="project" value="EnsemblFungi"/>
</dbReference>
<feature type="domain" description="Anaphase-promoting complex subunit 4 long" evidence="6">
    <location>
        <begin position="228"/>
        <end position="401"/>
    </location>
</feature>
<evidence type="ECO:0000256" key="2">
    <source>
        <dbReference type="ARBA" id="ARBA00022618"/>
    </source>
</evidence>
<dbReference type="RefSeq" id="XP_003682419.1">
    <property type="nucleotide sequence ID" value="XM_003682371.1"/>
</dbReference>
<dbReference type="AlphaFoldDB" id="G8ZX64"/>
<dbReference type="InterPro" id="IPR024790">
    <property type="entry name" value="APC4_long_dom"/>
</dbReference>
<dbReference type="GeneID" id="11501803"/>
<dbReference type="Proteomes" id="UP000005627">
    <property type="component" value="Chromosome 6"/>
</dbReference>
<dbReference type="eggNOG" id="KOG4640">
    <property type="taxonomic scope" value="Eukaryota"/>
</dbReference>
<dbReference type="GO" id="GO:0031145">
    <property type="term" value="P:anaphase-promoting complex-dependent catabolic process"/>
    <property type="evidence" value="ECO:0007669"/>
    <property type="project" value="EnsemblFungi"/>
</dbReference>
<evidence type="ECO:0000256" key="3">
    <source>
        <dbReference type="ARBA" id="ARBA00022776"/>
    </source>
</evidence>
<dbReference type="EMBL" id="HE616747">
    <property type="protein sequence ID" value="CCE93208.1"/>
    <property type="molecule type" value="Genomic_DNA"/>
</dbReference>
<keyword evidence="3" id="KW-0498">Mitosis</keyword>
<dbReference type="GO" id="GO:0051301">
    <property type="term" value="P:cell division"/>
    <property type="evidence" value="ECO:0007669"/>
    <property type="project" value="UniProtKB-KW"/>
</dbReference>
<dbReference type="KEGG" id="tdl:TDEL_0F03970"/>
<protein>
    <recommendedName>
        <fullName evidence="1">Anaphase-promoting complex subunit 4</fullName>
    </recommendedName>
</protein>
<evidence type="ECO:0000313" key="8">
    <source>
        <dbReference type="Proteomes" id="UP000005627"/>
    </source>
</evidence>
<dbReference type="GO" id="GO:0070979">
    <property type="term" value="P:protein K11-linked ubiquitination"/>
    <property type="evidence" value="ECO:0007669"/>
    <property type="project" value="TreeGrafter"/>
</dbReference>
<dbReference type="PANTHER" id="PTHR13260">
    <property type="entry name" value="ANAPHASE PROMOTING COMPLEX SUBUNIT 4 APC4"/>
    <property type="match status" value="1"/>
</dbReference>
<dbReference type="GO" id="GO:0005680">
    <property type="term" value="C:anaphase-promoting complex"/>
    <property type="evidence" value="ECO:0007669"/>
    <property type="project" value="EnsemblFungi"/>
</dbReference>
<dbReference type="PANTHER" id="PTHR13260:SF0">
    <property type="entry name" value="ANAPHASE-PROMOTING COMPLEX SUBUNIT 4"/>
    <property type="match status" value="1"/>
</dbReference>
<evidence type="ECO:0000256" key="4">
    <source>
        <dbReference type="ARBA" id="ARBA00022786"/>
    </source>
</evidence>
<dbReference type="InterPro" id="IPR024789">
    <property type="entry name" value="APC4"/>
</dbReference>
<dbReference type="GO" id="GO:0034399">
    <property type="term" value="C:nuclear periphery"/>
    <property type="evidence" value="ECO:0007669"/>
    <property type="project" value="EnsemblFungi"/>
</dbReference>
<dbReference type="HOGENOM" id="CLU_030192_0_0_1"/>
<evidence type="ECO:0000256" key="5">
    <source>
        <dbReference type="ARBA" id="ARBA00023306"/>
    </source>
</evidence>
<dbReference type="Pfam" id="PF12896">
    <property type="entry name" value="ANAPC4"/>
    <property type="match status" value="1"/>
</dbReference>
<dbReference type="OrthoDB" id="2110451at2759"/>
<name>G8ZX64_TORDE</name>
<keyword evidence="8" id="KW-1185">Reference proteome</keyword>
<dbReference type="InParanoid" id="G8ZX64"/>